<proteinExistence type="predicted"/>
<accession>A0A498SU08</accession>
<reference evidence="2 3" key="1">
    <citation type="submission" date="2018-08" db="EMBL/GenBank/DDBJ databases">
        <authorList>
            <person name="Laetsch R D."/>
            <person name="Stevens L."/>
            <person name="Kumar S."/>
            <person name="Blaxter L. M."/>
        </authorList>
    </citation>
    <scope>NUCLEOTIDE SEQUENCE [LARGE SCALE GENOMIC DNA]</scope>
</reference>
<keyword evidence="3" id="KW-1185">Reference proteome</keyword>
<evidence type="ECO:0000313" key="2">
    <source>
        <dbReference type="EMBL" id="VBB33540.1"/>
    </source>
</evidence>
<feature type="compositionally biased region" description="Basic and acidic residues" evidence="1">
    <location>
        <begin position="17"/>
        <end position="27"/>
    </location>
</feature>
<sequence>MCATRCDASCITGGGGEVERVEGRNAGDEMDEEPVSQEPQFNEEEVSRPENNDEAEDWSTEAEWALLPQDAENGFEIPMISMETSCSEEPEESVRELLLIPRTMTIAVLAAQKTLITAISRKFHPADFRDPAGNSGRSCKCRGQSHTRVWHMQRAVRNTKRVAHSRLENARAGWHDLVLPPQYTAVQEITALELHNLDWCPRKK</sequence>
<dbReference type="Proteomes" id="UP000276991">
    <property type="component" value="Unassembled WGS sequence"/>
</dbReference>
<dbReference type="AlphaFoldDB" id="A0A498SU08"/>
<evidence type="ECO:0000256" key="1">
    <source>
        <dbReference type="SAM" id="MobiDB-lite"/>
    </source>
</evidence>
<organism evidence="2 3">
    <name type="scientific">Acanthocheilonema viteae</name>
    <name type="common">Filarial nematode worm</name>
    <name type="synonym">Dipetalonema viteae</name>
    <dbReference type="NCBI Taxonomy" id="6277"/>
    <lineage>
        <taxon>Eukaryota</taxon>
        <taxon>Metazoa</taxon>
        <taxon>Ecdysozoa</taxon>
        <taxon>Nematoda</taxon>
        <taxon>Chromadorea</taxon>
        <taxon>Rhabditida</taxon>
        <taxon>Spirurina</taxon>
        <taxon>Spiruromorpha</taxon>
        <taxon>Filarioidea</taxon>
        <taxon>Onchocercidae</taxon>
        <taxon>Acanthocheilonema</taxon>
    </lineage>
</organism>
<gene>
    <name evidence="2" type="ORF">NAV_LOCUS8331</name>
</gene>
<feature type="region of interest" description="Disordered" evidence="1">
    <location>
        <begin position="12"/>
        <end position="57"/>
    </location>
</feature>
<name>A0A498SU08_ACAVI</name>
<protein>
    <submittedName>
        <fullName evidence="2">Uncharacterized protein</fullName>
    </submittedName>
</protein>
<dbReference type="EMBL" id="UPTC01002487">
    <property type="protein sequence ID" value="VBB33540.1"/>
    <property type="molecule type" value="Genomic_DNA"/>
</dbReference>
<dbReference type="OrthoDB" id="5910226at2759"/>
<evidence type="ECO:0000313" key="3">
    <source>
        <dbReference type="Proteomes" id="UP000276991"/>
    </source>
</evidence>